<evidence type="ECO:0000313" key="2">
    <source>
        <dbReference type="Proteomes" id="UP001205965"/>
    </source>
</evidence>
<gene>
    <name evidence="1" type="ORF">NYP18_13585</name>
</gene>
<name>A0ABT2G1T3_9CORY</name>
<reference evidence="1 2" key="1">
    <citation type="submission" date="2022-08" db="EMBL/GenBank/DDBJ databases">
        <title>YIM 101645 draft genome.</title>
        <authorList>
            <person name="Chen X."/>
        </authorList>
    </citation>
    <scope>NUCLEOTIDE SEQUENCE [LARGE SCALE GENOMIC DNA]</scope>
    <source>
        <strain evidence="1 2">YIM 101645</strain>
    </source>
</reference>
<feature type="non-terminal residue" evidence="1">
    <location>
        <position position="1"/>
    </location>
</feature>
<keyword evidence="2" id="KW-1185">Reference proteome</keyword>
<proteinExistence type="predicted"/>
<protein>
    <submittedName>
        <fullName evidence="1">Catechol 1,2-dioxygenase</fullName>
    </submittedName>
</protein>
<accession>A0ABT2G1T3</accession>
<sequence length="36" mass="3995">NDVATAVKPELLLDPQNDPETGYNVVNYSFALDKED</sequence>
<comment type="caution">
    <text evidence="1">The sequence shown here is derived from an EMBL/GenBank/DDBJ whole genome shotgun (WGS) entry which is preliminary data.</text>
</comment>
<dbReference type="EMBL" id="JANWTC010000015">
    <property type="protein sequence ID" value="MCS5480678.1"/>
    <property type="molecule type" value="Genomic_DNA"/>
</dbReference>
<evidence type="ECO:0000313" key="1">
    <source>
        <dbReference type="EMBL" id="MCS5480678.1"/>
    </source>
</evidence>
<dbReference type="Proteomes" id="UP001205965">
    <property type="component" value="Unassembled WGS sequence"/>
</dbReference>
<organism evidence="1 2">
    <name type="scientific">Corynebacterium lemuris</name>
    <dbReference type="NCBI Taxonomy" id="1859292"/>
    <lineage>
        <taxon>Bacteria</taxon>
        <taxon>Bacillati</taxon>
        <taxon>Actinomycetota</taxon>
        <taxon>Actinomycetes</taxon>
        <taxon>Mycobacteriales</taxon>
        <taxon>Corynebacteriaceae</taxon>
        <taxon>Corynebacterium</taxon>
    </lineage>
</organism>